<keyword evidence="3" id="KW-1185">Reference proteome</keyword>
<dbReference type="Pfam" id="PF11551">
    <property type="entry name" value="Omp28"/>
    <property type="match status" value="1"/>
</dbReference>
<keyword evidence="1" id="KW-0732">Signal</keyword>
<sequence>MKTKSFRNFFAPMLCLFLTLASCSSDDGGGDVNDDTLVLTTESNTVLLYDEVHFVVNANGEAVNDATIYINNEPISGSAYSFQTEGEFTISAKKEGLFDSNIITLTVIENEEVIKNATKFKHKTLVEDMTGVWCQYCPLVAYDIELFETSDPEKFQAIAIHNNYDPNNTDPNYGGYDPFDFNPTARRKFEKELGLKGYPFAITNRVEDFRKNPNSVVERYKSHSTIGVKINSTLTNSTGTINATIKFTEDYSDKLNYAVFVLEDGLEFRQSNSTQYYKTAPYIWKNNWTENFIHNNTLIGMSSGNFRGTEIPAAQTAKGSEFEIKDMVINYTAKEVENLKVVIIVTNSTTGEVLNTVVAKGNKNQNYQIVL</sequence>
<dbReference type="Proteomes" id="UP000243887">
    <property type="component" value="Unassembled WGS sequence"/>
</dbReference>
<feature type="signal peptide" evidence="1">
    <location>
        <begin position="1"/>
        <end position="24"/>
    </location>
</feature>
<dbReference type="AlphaFoldDB" id="A0A1I3TJI0"/>
<evidence type="ECO:0000313" key="2">
    <source>
        <dbReference type="EMBL" id="SFJ71328.1"/>
    </source>
</evidence>
<dbReference type="PROSITE" id="PS51257">
    <property type="entry name" value="PROKAR_LIPOPROTEIN"/>
    <property type="match status" value="1"/>
</dbReference>
<accession>A0A1I3TJI0</accession>
<proteinExistence type="predicted"/>
<dbReference type="Gene3D" id="2.60.40.10">
    <property type="entry name" value="Immunoglobulins"/>
    <property type="match status" value="1"/>
</dbReference>
<feature type="chain" id="PRO_5017456649" evidence="1">
    <location>
        <begin position="25"/>
        <end position="371"/>
    </location>
</feature>
<dbReference type="OrthoDB" id="1081990at2"/>
<protein>
    <submittedName>
        <fullName evidence="2">Outer membrane protein Omp28</fullName>
    </submittedName>
</protein>
<organism evidence="2 3">
    <name type="scientific">Myroides guanonis</name>
    <dbReference type="NCBI Taxonomy" id="1150112"/>
    <lineage>
        <taxon>Bacteria</taxon>
        <taxon>Pseudomonadati</taxon>
        <taxon>Bacteroidota</taxon>
        <taxon>Flavobacteriia</taxon>
        <taxon>Flavobacteriales</taxon>
        <taxon>Flavobacteriaceae</taxon>
        <taxon>Myroides</taxon>
    </lineage>
</organism>
<evidence type="ECO:0000313" key="3">
    <source>
        <dbReference type="Proteomes" id="UP000243887"/>
    </source>
</evidence>
<name>A0A1I3TJI0_9FLAO</name>
<reference evidence="3" key="1">
    <citation type="submission" date="2016-10" db="EMBL/GenBank/DDBJ databases">
        <authorList>
            <person name="Varghese N."/>
            <person name="Submissions S."/>
        </authorList>
    </citation>
    <scope>NUCLEOTIDE SEQUENCE [LARGE SCALE GENOMIC DNA]</scope>
    <source>
        <strain evidence="3">DSM 26542</strain>
    </source>
</reference>
<dbReference type="STRING" id="1150112.SAMN04487893_1144"/>
<dbReference type="InterPro" id="IPR013783">
    <property type="entry name" value="Ig-like_fold"/>
</dbReference>
<dbReference type="EMBL" id="FORU01000014">
    <property type="protein sequence ID" value="SFJ71328.1"/>
    <property type="molecule type" value="Genomic_DNA"/>
</dbReference>
<dbReference type="RefSeq" id="WP_090680198.1">
    <property type="nucleotide sequence ID" value="NZ_FORU01000014.1"/>
</dbReference>
<evidence type="ECO:0000256" key="1">
    <source>
        <dbReference type="SAM" id="SignalP"/>
    </source>
</evidence>
<dbReference type="InterPro" id="IPR021615">
    <property type="entry name" value="Omp28"/>
</dbReference>
<gene>
    <name evidence="2" type="ORF">SAMN04487893_1144</name>
</gene>